<evidence type="ECO:0000313" key="8">
    <source>
        <dbReference type="EMBL" id="AKN09620.1"/>
    </source>
</evidence>
<evidence type="ECO:0000256" key="2">
    <source>
        <dbReference type="ARBA" id="ARBA00023015"/>
    </source>
</evidence>
<dbReference type="GO" id="GO:0090575">
    <property type="term" value="C:RNA polymerase II transcription regulator complex"/>
    <property type="evidence" value="ECO:0007669"/>
    <property type="project" value="TreeGrafter"/>
</dbReference>
<dbReference type="FunFam" id="4.10.280.10:FF:000074">
    <property type="entry name" value="Transcription factor ORG2"/>
    <property type="match status" value="1"/>
</dbReference>
<accession>A0A0H3Y8X7</accession>
<reference evidence="8" key="1">
    <citation type="submission" date="2014-12" db="EMBL/GenBank/DDBJ databases">
        <title>Genome-wide characterization and analysis of bHLH transcription factors related to tanshinones biosynthesis in Salvia miltiorrhiza.</title>
        <authorList>
            <person name="Zhang X."/>
            <person name="Song J."/>
        </authorList>
    </citation>
    <scope>NUCLEOTIDE SEQUENCE</scope>
</reference>
<dbReference type="InterPro" id="IPR011598">
    <property type="entry name" value="bHLH_dom"/>
</dbReference>
<keyword evidence="2" id="KW-0805">Transcription regulation</keyword>
<evidence type="ECO:0000256" key="3">
    <source>
        <dbReference type="ARBA" id="ARBA00023125"/>
    </source>
</evidence>
<dbReference type="Gene3D" id="4.10.280.10">
    <property type="entry name" value="Helix-loop-helix DNA-binding domain"/>
    <property type="match status" value="1"/>
</dbReference>
<dbReference type="PROSITE" id="PS50888">
    <property type="entry name" value="BHLH"/>
    <property type="match status" value="1"/>
</dbReference>
<dbReference type="Pfam" id="PF00010">
    <property type="entry name" value="HLH"/>
    <property type="match status" value="1"/>
</dbReference>
<feature type="region of interest" description="Disordered" evidence="6">
    <location>
        <begin position="147"/>
        <end position="168"/>
    </location>
</feature>
<name>A0A0H3Y8X7_SALMI</name>
<organism evidence="8">
    <name type="scientific">Salvia miltiorrhiza</name>
    <name type="common">Chinese sage</name>
    <dbReference type="NCBI Taxonomy" id="226208"/>
    <lineage>
        <taxon>Eukaryota</taxon>
        <taxon>Viridiplantae</taxon>
        <taxon>Streptophyta</taxon>
        <taxon>Embryophyta</taxon>
        <taxon>Tracheophyta</taxon>
        <taxon>Spermatophyta</taxon>
        <taxon>Magnoliopsida</taxon>
        <taxon>eudicotyledons</taxon>
        <taxon>Gunneridae</taxon>
        <taxon>Pentapetalae</taxon>
        <taxon>asterids</taxon>
        <taxon>lamiids</taxon>
        <taxon>Lamiales</taxon>
        <taxon>Lamiaceae</taxon>
        <taxon>Nepetoideae</taxon>
        <taxon>Mentheae</taxon>
        <taxon>Salviinae</taxon>
        <taxon>Salvia</taxon>
        <taxon>Salvia incertae sedis</taxon>
    </lineage>
</organism>
<evidence type="ECO:0000256" key="1">
    <source>
        <dbReference type="ARBA" id="ARBA00004123"/>
    </source>
</evidence>
<keyword evidence="3" id="KW-0238">DNA-binding</keyword>
<dbReference type="PANTHER" id="PTHR13935:SF41">
    <property type="entry name" value="TRANSCRIPTION FACTOR ORG2-RELATED"/>
    <property type="match status" value="1"/>
</dbReference>
<dbReference type="InterPro" id="IPR036638">
    <property type="entry name" value="HLH_DNA-bd_sf"/>
</dbReference>
<evidence type="ECO:0000259" key="7">
    <source>
        <dbReference type="PROSITE" id="PS50888"/>
    </source>
</evidence>
<feature type="domain" description="BHLH" evidence="7">
    <location>
        <begin position="69"/>
        <end position="121"/>
    </location>
</feature>
<sequence length="244" mass="27867">MLAISPQMCSYGWVMDDPMMSHEQENLSYFSRERTETTSGSIDPHSSPSSKIPLDFNDDFLNGDGDKKVKKLNHNASERDRRKKMNTLYANLRSLLPPEDHSKKLSIPATISRVLKYIPELQREVERLMQQKERFISKISMAAENSSLEFKNHTEKPTQRSSNSAASATRINDGQVVIQISMPKSEKGSISEAISRLEEEGFLMVNASCFESFEGRLFYNLHFQAQEGQVIDAEKLKEKVWPLM</sequence>
<dbReference type="GO" id="GO:0000981">
    <property type="term" value="F:DNA-binding transcription factor activity, RNA polymerase II-specific"/>
    <property type="evidence" value="ECO:0007669"/>
    <property type="project" value="TreeGrafter"/>
</dbReference>
<dbReference type="AlphaFoldDB" id="A0A0H3Y8X7"/>
<keyword evidence="5" id="KW-0539">Nucleus</keyword>
<dbReference type="EMBL" id="KP257518">
    <property type="protein sequence ID" value="AKN09620.1"/>
    <property type="molecule type" value="mRNA"/>
</dbReference>
<dbReference type="SMART" id="SM00353">
    <property type="entry name" value="HLH"/>
    <property type="match status" value="1"/>
</dbReference>
<dbReference type="GO" id="GO:0000977">
    <property type="term" value="F:RNA polymerase II transcription regulatory region sequence-specific DNA binding"/>
    <property type="evidence" value="ECO:0007669"/>
    <property type="project" value="TreeGrafter"/>
</dbReference>
<evidence type="ECO:0000256" key="4">
    <source>
        <dbReference type="ARBA" id="ARBA00023163"/>
    </source>
</evidence>
<evidence type="ECO:0000256" key="6">
    <source>
        <dbReference type="SAM" id="MobiDB-lite"/>
    </source>
</evidence>
<protein>
    <submittedName>
        <fullName evidence="8">Basic helix-loop-helix transcription factor</fullName>
    </submittedName>
</protein>
<keyword evidence="4" id="KW-0804">Transcription</keyword>
<dbReference type="GO" id="GO:0046983">
    <property type="term" value="F:protein dimerization activity"/>
    <property type="evidence" value="ECO:0007669"/>
    <property type="project" value="InterPro"/>
</dbReference>
<comment type="subcellular location">
    <subcellularLocation>
        <location evidence="1">Nucleus</location>
    </subcellularLocation>
</comment>
<dbReference type="PANTHER" id="PTHR13935">
    <property type="entry name" value="ACHAETE-SCUTE TRANSCRIPTION FACTOR-RELATED"/>
    <property type="match status" value="1"/>
</dbReference>
<proteinExistence type="evidence at transcript level"/>
<feature type="compositionally biased region" description="Polar residues" evidence="6">
    <location>
        <begin position="159"/>
        <end position="168"/>
    </location>
</feature>
<dbReference type="CDD" id="cd18914">
    <property type="entry name" value="bHLH_AtORG2_like"/>
    <property type="match status" value="1"/>
</dbReference>
<evidence type="ECO:0000256" key="5">
    <source>
        <dbReference type="ARBA" id="ARBA00023242"/>
    </source>
</evidence>
<dbReference type="GO" id="GO:0010106">
    <property type="term" value="P:cellular response to iron ion starvation"/>
    <property type="evidence" value="ECO:0007669"/>
    <property type="project" value="UniProtKB-ARBA"/>
</dbReference>
<dbReference type="SUPFAM" id="SSF47459">
    <property type="entry name" value="HLH, helix-loop-helix DNA-binding domain"/>
    <property type="match status" value="1"/>
</dbReference>
<dbReference type="InterPro" id="IPR015660">
    <property type="entry name" value="MASH1/Ascl1a-like"/>
</dbReference>